<gene>
    <name evidence="2" type="ORF">CLV35_1340</name>
</gene>
<feature type="region of interest" description="Disordered" evidence="1">
    <location>
        <begin position="252"/>
        <end position="279"/>
    </location>
</feature>
<keyword evidence="3" id="KW-1185">Reference proteome</keyword>
<dbReference type="AlphaFoldDB" id="A0A420XRW9"/>
<reference evidence="2 3" key="1">
    <citation type="submission" date="2018-10" db="EMBL/GenBank/DDBJ databases">
        <title>Genomic Encyclopedia of Archaeal and Bacterial Type Strains, Phase II (KMG-II): from individual species to whole genera.</title>
        <authorList>
            <person name="Goeker M."/>
        </authorList>
    </citation>
    <scope>NUCLEOTIDE SEQUENCE [LARGE SCALE GENOMIC DNA]</scope>
    <source>
        <strain evidence="2 3">RP-AC37</strain>
    </source>
</reference>
<organism evidence="2 3">
    <name type="scientific">Motilibacter peucedani</name>
    <dbReference type="NCBI Taxonomy" id="598650"/>
    <lineage>
        <taxon>Bacteria</taxon>
        <taxon>Bacillati</taxon>
        <taxon>Actinomycetota</taxon>
        <taxon>Actinomycetes</taxon>
        <taxon>Motilibacterales</taxon>
        <taxon>Motilibacteraceae</taxon>
        <taxon>Motilibacter</taxon>
    </lineage>
</organism>
<sequence length="279" mass="29334">MRRAVLAVAVLDDVDLEPRDDGVLLPGARPLLVGWDELAWAAGPQPDQVDAARAGVARHLRLRGALDEVVAEPELARTRLRLLALPSARVPDGGWPLHRVAGGALAVGLGLALERSDALPVVAVPSVTLAAAGLVCAAGRVGVPGAEQELAVLEEHLEAMGTLAGARLARLPQQLAPVGDSDVPTLLASASFRRALAAEDPLGMRGAVVASRRRGWLDPRRLDPALASVAYELSDPDDRAFERPLLVTAEEVSEVRSGGRPAEIDLRDPVTHPGLPTQR</sequence>
<accession>A0A420XRW9</accession>
<dbReference type="InParanoid" id="A0A420XRW9"/>
<dbReference type="EMBL" id="RBWV01000010">
    <property type="protein sequence ID" value="RKS77646.1"/>
    <property type="molecule type" value="Genomic_DNA"/>
</dbReference>
<dbReference type="Proteomes" id="UP000281955">
    <property type="component" value="Unassembled WGS sequence"/>
</dbReference>
<evidence type="ECO:0000256" key="1">
    <source>
        <dbReference type="SAM" id="MobiDB-lite"/>
    </source>
</evidence>
<evidence type="ECO:0000313" key="2">
    <source>
        <dbReference type="EMBL" id="RKS77646.1"/>
    </source>
</evidence>
<name>A0A420XRW9_9ACTN</name>
<proteinExistence type="predicted"/>
<evidence type="ECO:0000313" key="3">
    <source>
        <dbReference type="Proteomes" id="UP000281955"/>
    </source>
</evidence>
<comment type="caution">
    <text evidence="2">The sequence shown here is derived from an EMBL/GenBank/DDBJ whole genome shotgun (WGS) entry which is preliminary data.</text>
</comment>
<protein>
    <submittedName>
        <fullName evidence="2">Uncharacterized protein</fullName>
    </submittedName>
</protein>